<evidence type="ECO:0000313" key="4">
    <source>
        <dbReference type="Proteomes" id="UP000034954"/>
    </source>
</evidence>
<keyword evidence="4" id="KW-1185">Reference proteome</keyword>
<dbReference type="Gene3D" id="3.40.960.10">
    <property type="entry name" value="VSR Endonuclease"/>
    <property type="match status" value="1"/>
</dbReference>
<organism evidence="3 4">
    <name type="scientific">Candidatus Brocadia fulgida</name>
    <dbReference type="NCBI Taxonomy" id="380242"/>
    <lineage>
        <taxon>Bacteria</taxon>
        <taxon>Pseudomonadati</taxon>
        <taxon>Planctomycetota</taxon>
        <taxon>Candidatus Brocadiia</taxon>
        <taxon>Candidatus Brocadiales</taxon>
        <taxon>Candidatus Brocadiaceae</taxon>
        <taxon>Candidatus Brocadia</taxon>
    </lineage>
</organism>
<feature type="domain" description="DUF559" evidence="2">
    <location>
        <begin position="8"/>
        <end position="51"/>
    </location>
</feature>
<gene>
    <name evidence="3" type="ORF">BROFUL_02565</name>
</gene>
<dbReference type="Pfam" id="PF04480">
    <property type="entry name" value="DUF559"/>
    <property type="match status" value="1"/>
</dbReference>
<reference evidence="3 4" key="1">
    <citation type="journal article" date="2013" name="BMC Microbiol.">
        <title>Identification of the type II cytochrome c maturation pathway in anammox bacteria by comparative genomics.</title>
        <authorList>
            <person name="Ferousi C."/>
            <person name="Speth D.R."/>
            <person name="Reimann J."/>
            <person name="Op den Camp H.J."/>
            <person name="Allen J.W."/>
            <person name="Keltjens J.T."/>
            <person name="Jetten M.S."/>
        </authorList>
    </citation>
    <scope>NUCLEOTIDE SEQUENCE [LARGE SCALE GENOMIC DNA]</scope>
    <source>
        <strain evidence="3">RU1</strain>
    </source>
</reference>
<dbReference type="EMBL" id="LAQJ01000238">
    <property type="protein sequence ID" value="KKO18733.1"/>
    <property type="molecule type" value="Genomic_DNA"/>
</dbReference>
<accession>A0A0M2URP0</accession>
<name>A0A0M2URP0_9BACT</name>
<dbReference type="AlphaFoldDB" id="A0A0M2URP0"/>
<feature type="region of interest" description="Disordered" evidence="1">
    <location>
        <begin position="1"/>
        <end position="20"/>
    </location>
</feature>
<comment type="caution">
    <text evidence="3">The sequence shown here is derived from an EMBL/GenBank/DDBJ whole genome shotgun (WGS) entry which is preliminary data.</text>
</comment>
<evidence type="ECO:0000259" key="2">
    <source>
        <dbReference type="Pfam" id="PF04480"/>
    </source>
</evidence>
<protein>
    <recommendedName>
        <fullName evidence="2">DUF559 domain-containing protein</fullName>
    </recommendedName>
</protein>
<dbReference type="InterPro" id="IPR007569">
    <property type="entry name" value="DUF559"/>
</dbReference>
<sequence>MQEKPKADETGEKDKQKSRALESAGFIIIRLTDEDVLKNMSGVIQRIEKVVDAIGLSGPPPYPPPAGDK</sequence>
<evidence type="ECO:0000313" key="3">
    <source>
        <dbReference type="EMBL" id="KKO18733.1"/>
    </source>
</evidence>
<proteinExistence type="predicted"/>
<evidence type="ECO:0000256" key="1">
    <source>
        <dbReference type="SAM" id="MobiDB-lite"/>
    </source>
</evidence>
<dbReference type="Proteomes" id="UP000034954">
    <property type="component" value="Unassembled WGS sequence"/>
</dbReference>